<sequence>FGTSGTKVRVGRKSADLPTDSPFRMVRRYLSQAVCGTVGTRVRGGREPVDSANRGVFRLKQFGTSGPKVRGGREKPKEPPTNGISPCVFTSNRNKEARIGWFGDICP</sequence>
<feature type="region of interest" description="Disordered" evidence="1">
    <location>
        <begin position="62"/>
        <end position="89"/>
    </location>
</feature>
<keyword evidence="3" id="KW-1185">Reference proteome</keyword>
<dbReference type="EMBL" id="JAHRHJ020000010">
    <property type="protein sequence ID" value="KAH9297388.1"/>
    <property type="molecule type" value="Genomic_DNA"/>
</dbReference>
<dbReference type="Proteomes" id="UP000824469">
    <property type="component" value="Unassembled WGS sequence"/>
</dbReference>
<feature type="non-terminal residue" evidence="2">
    <location>
        <position position="107"/>
    </location>
</feature>
<organism evidence="2 3">
    <name type="scientific">Taxus chinensis</name>
    <name type="common">Chinese yew</name>
    <name type="synonym">Taxus wallichiana var. chinensis</name>
    <dbReference type="NCBI Taxonomy" id="29808"/>
    <lineage>
        <taxon>Eukaryota</taxon>
        <taxon>Viridiplantae</taxon>
        <taxon>Streptophyta</taxon>
        <taxon>Embryophyta</taxon>
        <taxon>Tracheophyta</taxon>
        <taxon>Spermatophyta</taxon>
        <taxon>Pinopsida</taxon>
        <taxon>Pinidae</taxon>
        <taxon>Conifers II</taxon>
        <taxon>Cupressales</taxon>
        <taxon>Taxaceae</taxon>
        <taxon>Taxus</taxon>
    </lineage>
</organism>
<protein>
    <submittedName>
        <fullName evidence="2">Uncharacterized protein</fullName>
    </submittedName>
</protein>
<feature type="non-terminal residue" evidence="2">
    <location>
        <position position="1"/>
    </location>
</feature>
<evidence type="ECO:0000313" key="3">
    <source>
        <dbReference type="Proteomes" id="UP000824469"/>
    </source>
</evidence>
<gene>
    <name evidence="2" type="ORF">KI387_029070</name>
</gene>
<reference evidence="2 3" key="1">
    <citation type="journal article" date="2021" name="Nat. Plants">
        <title>The Taxus genome provides insights into paclitaxel biosynthesis.</title>
        <authorList>
            <person name="Xiong X."/>
            <person name="Gou J."/>
            <person name="Liao Q."/>
            <person name="Li Y."/>
            <person name="Zhou Q."/>
            <person name="Bi G."/>
            <person name="Li C."/>
            <person name="Du R."/>
            <person name="Wang X."/>
            <person name="Sun T."/>
            <person name="Guo L."/>
            <person name="Liang H."/>
            <person name="Lu P."/>
            <person name="Wu Y."/>
            <person name="Zhang Z."/>
            <person name="Ro D.K."/>
            <person name="Shang Y."/>
            <person name="Huang S."/>
            <person name="Yan J."/>
        </authorList>
    </citation>
    <scope>NUCLEOTIDE SEQUENCE [LARGE SCALE GENOMIC DNA]</scope>
    <source>
        <strain evidence="2">Ta-2019</strain>
    </source>
</reference>
<evidence type="ECO:0000313" key="2">
    <source>
        <dbReference type="EMBL" id="KAH9297388.1"/>
    </source>
</evidence>
<evidence type="ECO:0000256" key="1">
    <source>
        <dbReference type="SAM" id="MobiDB-lite"/>
    </source>
</evidence>
<name>A0AA38CEK7_TAXCH</name>
<comment type="caution">
    <text evidence="2">The sequence shown here is derived from an EMBL/GenBank/DDBJ whole genome shotgun (WGS) entry which is preliminary data.</text>
</comment>
<accession>A0AA38CEK7</accession>
<dbReference type="AlphaFoldDB" id="A0AA38CEK7"/>
<proteinExistence type="predicted"/>